<dbReference type="EMBL" id="BKCJ010001020">
    <property type="protein sequence ID" value="GEU38168.1"/>
    <property type="molecule type" value="Genomic_DNA"/>
</dbReference>
<evidence type="ECO:0000259" key="1">
    <source>
        <dbReference type="Pfam" id="PF24626"/>
    </source>
</evidence>
<accession>A0A6L2JMA2</accession>
<dbReference type="GO" id="GO:0003964">
    <property type="term" value="F:RNA-directed DNA polymerase activity"/>
    <property type="evidence" value="ECO:0007669"/>
    <property type="project" value="UniProtKB-KW"/>
</dbReference>
<keyword evidence="2" id="KW-0695">RNA-directed DNA polymerase</keyword>
<dbReference type="Pfam" id="PF24626">
    <property type="entry name" value="SH3_Tf2-1"/>
    <property type="match status" value="1"/>
</dbReference>
<dbReference type="AlphaFoldDB" id="A0A6L2JMA2"/>
<proteinExistence type="predicted"/>
<gene>
    <name evidence="2" type="ORF">Tci_010146</name>
</gene>
<dbReference type="PANTHER" id="PTHR46148:SF59">
    <property type="entry name" value="NUCLEOTIDYLTRANSFERASE, RIBONUCLEASE H"/>
    <property type="match status" value="1"/>
</dbReference>
<dbReference type="PANTHER" id="PTHR46148">
    <property type="entry name" value="CHROMO DOMAIN-CONTAINING PROTEIN"/>
    <property type="match status" value="1"/>
</dbReference>
<reference evidence="2" key="1">
    <citation type="journal article" date="2019" name="Sci. Rep.">
        <title>Draft genome of Tanacetum cinerariifolium, the natural source of mosquito coil.</title>
        <authorList>
            <person name="Yamashiro T."/>
            <person name="Shiraishi A."/>
            <person name="Satake H."/>
            <person name="Nakayama K."/>
        </authorList>
    </citation>
    <scope>NUCLEOTIDE SEQUENCE</scope>
</reference>
<name>A0A6L2JMA2_TANCI</name>
<comment type="caution">
    <text evidence="2">The sequence shown here is derived from an EMBL/GenBank/DDBJ whole genome shotgun (WGS) entry which is preliminary data.</text>
</comment>
<protein>
    <submittedName>
        <fullName evidence="2">Putative reverse transcriptase domain-containing protein</fullName>
    </submittedName>
</protein>
<dbReference type="InterPro" id="IPR056924">
    <property type="entry name" value="SH3_Tf2-1"/>
</dbReference>
<evidence type="ECO:0000313" key="2">
    <source>
        <dbReference type="EMBL" id="GEU38168.1"/>
    </source>
</evidence>
<keyword evidence="2" id="KW-0808">Transferase</keyword>
<keyword evidence="2" id="KW-0548">Nucleotidyltransferase</keyword>
<sequence length="242" mass="28139">MHQRRCIELFSDYNCEVHYHPRKANVVANAFSKKERVKPRRVRPMSMTIRSSVMDNILATQVETSKVGNATTEMLRDLDQKLGKEGRWRKPLEFEVGDRVILKVSPWKDVIRFRKKGMLAQRYIGPFEILKRIGPVAYRLRFPKELSSVHDTSHVSNLKKCLVDANLHVPLDEISIEKTLCFVEEPVEIMDREVRSLTRSKIPIIKGCWNSKCGLEFTWERDDHMKAKFPPLFADCAIEPTS</sequence>
<feature type="domain" description="Tf2-1-like SH3-like" evidence="1">
    <location>
        <begin position="97"/>
        <end position="161"/>
    </location>
</feature>
<organism evidence="2">
    <name type="scientific">Tanacetum cinerariifolium</name>
    <name type="common">Dalmatian daisy</name>
    <name type="synonym">Chrysanthemum cinerariifolium</name>
    <dbReference type="NCBI Taxonomy" id="118510"/>
    <lineage>
        <taxon>Eukaryota</taxon>
        <taxon>Viridiplantae</taxon>
        <taxon>Streptophyta</taxon>
        <taxon>Embryophyta</taxon>
        <taxon>Tracheophyta</taxon>
        <taxon>Spermatophyta</taxon>
        <taxon>Magnoliopsida</taxon>
        <taxon>eudicotyledons</taxon>
        <taxon>Gunneridae</taxon>
        <taxon>Pentapetalae</taxon>
        <taxon>asterids</taxon>
        <taxon>campanulids</taxon>
        <taxon>Asterales</taxon>
        <taxon>Asteraceae</taxon>
        <taxon>Asteroideae</taxon>
        <taxon>Anthemideae</taxon>
        <taxon>Anthemidinae</taxon>
        <taxon>Tanacetum</taxon>
    </lineage>
</organism>